<dbReference type="KEGG" id="salj:SMD11_1309"/>
<feature type="transmembrane region" description="Helical" evidence="1">
    <location>
        <begin position="21"/>
        <end position="40"/>
    </location>
</feature>
<dbReference type="Proteomes" id="UP000195755">
    <property type="component" value="Chromosome"/>
</dbReference>
<sequence length="84" mass="8970">MSSRPKGPAAGGASGGRLRELATPGRIALLVVAVLALVLVFENTRHVKIRIIGPEVSMPLWLALAAMLVVGWLLGRYVSVRGRR</sequence>
<evidence type="ECO:0008006" key="4">
    <source>
        <dbReference type="Google" id="ProtNLM"/>
    </source>
</evidence>
<protein>
    <recommendedName>
        <fullName evidence="4">DUF1049 domain-containing protein</fullName>
    </recommendedName>
</protein>
<evidence type="ECO:0000313" key="3">
    <source>
        <dbReference type="Proteomes" id="UP000195755"/>
    </source>
</evidence>
<evidence type="ECO:0000256" key="1">
    <source>
        <dbReference type="SAM" id="Phobius"/>
    </source>
</evidence>
<name>A0A1Z2KY67_9ACTN</name>
<reference evidence="2 3" key="1">
    <citation type="submission" date="2017-06" db="EMBL/GenBank/DDBJ databases">
        <title>Streptomyces albireticuli Genome sequencing and assembly.</title>
        <authorList>
            <person name="Wang Y."/>
            <person name="Du B."/>
            <person name="Ding Y."/>
            <person name="Liu H."/>
            <person name="Hou Q."/>
            <person name="Liu K."/>
            <person name="Yao L."/>
            <person name="Wang C."/>
        </authorList>
    </citation>
    <scope>NUCLEOTIDE SEQUENCE [LARGE SCALE GENOMIC DNA]</scope>
    <source>
        <strain evidence="2 3">MDJK11</strain>
    </source>
</reference>
<keyword evidence="1" id="KW-1133">Transmembrane helix</keyword>
<dbReference type="OrthoDB" id="4334695at2"/>
<evidence type="ECO:0000313" key="2">
    <source>
        <dbReference type="EMBL" id="ARZ66970.1"/>
    </source>
</evidence>
<dbReference type="AlphaFoldDB" id="A0A1Z2KY67"/>
<feature type="transmembrane region" description="Helical" evidence="1">
    <location>
        <begin position="60"/>
        <end position="78"/>
    </location>
</feature>
<proteinExistence type="predicted"/>
<keyword evidence="1" id="KW-0472">Membrane</keyword>
<accession>A0A1Z2KY67</accession>
<dbReference type="EMBL" id="CP021744">
    <property type="protein sequence ID" value="ARZ66970.1"/>
    <property type="molecule type" value="Genomic_DNA"/>
</dbReference>
<gene>
    <name evidence="2" type="ORF">SMD11_1309</name>
</gene>
<dbReference type="RefSeq" id="WP_087925498.1">
    <property type="nucleotide sequence ID" value="NZ_CP021744.1"/>
</dbReference>
<keyword evidence="1" id="KW-0812">Transmembrane</keyword>
<organism evidence="2 3">
    <name type="scientific">Streptomyces albireticuli</name>
    <dbReference type="NCBI Taxonomy" id="1940"/>
    <lineage>
        <taxon>Bacteria</taxon>
        <taxon>Bacillati</taxon>
        <taxon>Actinomycetota</taxon>
        <taxon>Actinomycetes</taxon>
        <taxon>Kitasatosporales</taxon>
        <taxon>Streptomycetaceae</taxon>
        <taxon>Streptomyces</taxon>
    </lineage>
</organism>